<dbReference type="EMBL" id="LR796274">
    <property type="protein sequence ID" value="CAB4132827.1"/>
    <property type="molecule type" value="Genomic_DNA"/>
</dbReference>
<accession>A0A6J5LIB8</accession>
<proteinExistence type="predicted"/>
<sequence length="190" mass="20093">MAKLKIAHKETNGTLHDQRLTGSTVGASNYFGGVGGIPQWDTVTGVKTIKVQYRTAANVYHGNAYIIAQKGTSKFLVANAVGAVEGYTHSNASITTCRLVNISDPANVAITGVTQLTAPSTMVITGYTNIINGSPAVPVAISRITSKRAYDFGDNGNPQAGTANRDNYNQFRYKHSSQVATSSFGNIVAH</sequence>
<protein>
    <submittedName>
        <fullName evidence="1">Uncharacterized protein</fullName>
    </submittedName>
</protein>
<organism evidence="1">
    <name type="scientific">uncultured Caudovirales phage</name>
    <dbReference type="NCBI Taxonomy" id="2100421"/>
    <lineage>
        <taxon>Viruses</taxon>
        <taxon>Duplodnaviria</taxon>
        <taxon>Heunggongvirae</taxon>
        <taxon>Uroviricota</taxon>
        <taxon>Caudoviricetes</taxon>
        <taxon>Peduoviridae</taxon>
        <taxon>Maltschvirus</taxon>
        <taxon>Maltschvirus maltsch</taxon>
    </lineage>
</organism>
<reference evidence="1" key="1">
    <citation type="submission" date="2020-04" db="EMBL/GenBank/DDBJ databases">
        <authorList>
            <person name="Chiriac C."/>
            <person name="Salcher M."/>
            <person name="Ghai R."/>
            <person name="Kavagutti S V."/>
        </authorList>
    </citation>
    <scope>NUCLEOTIDE SEQUENCE</scope>
</reference>
<name>A0A6J5LIB8_9CAUD</name>
<evidence type="ECO:0000313" key="1">
    <source>
        <dbReference type="EMBL" id="CAB4132827.1"/>
    </source>
</evidence>
<gene>
    <name evidence="1" type="ORF">UFOVP257_3</name>
</gene>